<dbReference type="AlphaFoldDB" id="A0A017T327"/>
<comment type="caution">
    <text evidence="2">The sequence shown here is derived from an EMBL/GenBank/DDBJ whole genome shotgun (WGS) entry which is preliminary data.</text>
</comment>
<evidence type="ECO:0000313" key="2">
    <source>
        <dbReference type="EMBL" id="EYF03255.1"/>
    </source>
</evidence>
<dbReference type="EMBL" id="ASRX01000049">
    <property type="protein sequence ID" value="EYF03255.1"/>
    <property type="molecule type" value="Genomic_DNA"/>
</dbReference>
<proteinExistence type="predicted"/>
<dbReference type="STRING" id="1192034.CAP_5759"/>
<feature type="compositionally biased region" description="Pro residues" evidence="1">
    <location>
        <begin position="237"/>
        <end position="247"/>
    </location>
</feature>
<name>A0A017T327_9BACT</name>
<organism evidence="2 3">
    <name type="scientific">Chondromyces apiculatus DSM 436</name>
    <dbReference type="NCBI Taxonomy" id="1192034"/>
    <lineage>
        <taxon>Bacteria</taxon>
        <taxon>Pseudomonadati</taxon>
        <taxon>Myxococcota</taxon>
        <taxon>Polyangia</taxon>
        <taxon>Polyangiales</taxon>
        <taxon>Polyangiaceae</taxon>
        <taxon>Chondromyces</taxon>
    </lineage>
</organism>
<evidence type="ECO:0000256" key="1">
    <source>
        <dbReference type="SAM" id="MobiDB-lite"/>
    </source>
</evidence>
<dbReference type="Proteomes" id="UP000019678">
    <property type="component" value="Unassembled WGS sequence"/>
</dbReference>
<keyword evidence="3" id="KW-1185">Reference proteome</keyword>
<reference evidence="2 3" key="1">
    <citation type="submission" date="2013-05" db="EMBL/GenBank/DDBJ databases">
        <title>Genome assembly of Chondromyces apiculatus DSM 436.</title>
        <authorList>
            <person name="Sharma G."/>
            <person name="Khatri I."/>
            <person name="Kaur C."/>
            <person name="Mayilraj S."/>
            <person name="Subramanian S."/>
        </authorList>
    </citation>
    <scope>NUCLEOTIDE SEQUENCE [LARGE SCALE GENOMIC DNA]</scope>
    <source>
        <strain evidence="2 3">DSM 436</strain>
    </source>
</reference>
<feature type="compositionally biased region" description="Basic and acidic residues" evidence="1">
    <location>
        <begin position="188"/>
        <end position="198"/>
    </location>
</feature>
<accession>A0A017T327</accession>
<dbReference type="OrthoDB" id="5504595at2"/>
<feature type="region of interest" description="Disordered" evidence="1">
    <location>
        <begin position="188"/>
        <end position="247"/>
    </location>
</feature>
<evidence type="ECO:0000313" key="3">
    <source>
        <dbReference type="Proteomes" id="UP000019678"/>
    </source>
</evidence>
<sequence length="247" mass="26075">MPFDPSALSPHARAAYIRLGWAYSSTDTLTQANEVLNALEKHTPHLAQHGFDATDAARLADARDALEAAGVHRTEQAGAKQRGRLAFTDAIQQAMDARATSSAVLAAVRTALRDTGAPEDPLRLATTTLSQTARLPREGIRAVGLHTQLELLLAAFADHHIAGAATARGGPATVAALTASITTLLAATRDRPARRGTPEETEFLDNQPRRPRADPPGGLDTSQGSRSADPERMSPAPSDPSPSSHPR</sequence>
<dbReference type="RefSeq" id="WP_044246424.1">
    <property type="nucleotide sequence ID" value="NZ_ASRX01000049.1"/>
</dbReference>
<protein>
    <submittedName>
        <fullName evidence="2">Uncharacterized protein</fullName>
    </submittedName>
</protein>
<gene>
    <name evidence="2" type="ORF">CAP_5759</name>
</gene>